<accession>A0ACD3YMJ9</accession>
<reference evidence="1" key="1">
    <citation type="submission" date="2021-11" db="EMBL/GenBank/DDBJ databases">
        <title>Fusarium solani-melongenae Genome sequencing and assembly.</title>
        <authorList>
            <person name="Xie S."/>
            <person name="Huang L."/>
            <person name="Zhang X."/>
        </authorList>
    </citation>
    <scope>NUCLEOTIDE SEQUENCE</scope>
    <source>
        <strain evidence="1">CRI 24-3</strain>
    </source>
</reference>
<name>A0ACD3YMJ9_FUSSC</name>
<dbReference type="Proteomes" id="UP000830768">
    <property type="component" value="Chromosome 1"/>
</dbReference>
<sequence>MGLFNRKKEKKDAAENIVGPELLKRTFIAFILGFFSQWNGISVVTYYLTLVLNTIGITAVQDQTLINGLLQLFNFAAAVFAGAMMVDRFGRRTLLLVSTIGLGLSYIAWTALTSYFIRSHDESAGRAVVAFIFIAFFFYDIAWTPLPQAYTIEIFPFLTRSRGLTTELTSSYTGLITAQLINPVGLAAIGWRYYIVFCCILAALSTLIYFVFPETKGRTLEQITEIFDGKSITVAAEDLVSKGKFGVVQEVEMPGKRDSADV</sequence>
<gene>
    <name evidence="1" type="ORF">LCI18_001050</name>
</gene>
<proteinExistence type="predicted"/>
<dbReference type="EMBL" id="CP090030">
    <property type="protein sequence ID" value="UPK90115.1"/>
    <property type="molecule type" value="Genomic_DNA"/>
</dbReference>
<organism evidence="1 2">
    <name type="scientific">Fusarium solani subsp. cucurbitae</name>
    <name type="common">Neocosmosporum cucurbitae</name>
    <dbReference type="NCBI Taxonomy" id="2747967"/>
    <lineage>
        <taxon>Eukaryota</taxon>
        <taxon>Fungi</taxon>
        <taxon>Dikarya</taxon>
        <taxon>Ascomycota</taxon>
        <taxon>Pezizomycotina</taxon>
        <taxon>Sordariomycetes</taxon>
        <taxon>Hypocreomycetidae</taxon>
        <taxon>Hypocreales</taxon>
        <taxon>Nectriaceae</taxon>
        <taxon>Fusarium</taxon>
        <taxon>Fusarium solani species complex</taxon>
    </lineage>
</organism>
<evidence type="ECO:0000313" key="2">
    <source>
        <dbReference type="Proteomes" id="UP000830768"/>
    </source>
</evidence>
<keyword evidence="2" id="KW-1185">Reference proteome</keyword>
<protein>
    <submittedName>
        <fullName evidence="1">Uncharacterized protein</fullName>
    </submittedName>
</protein>
<evidence type="ECO:0000313" key="1">
    <source>
        <dbReference type="EMBL" id="UPK90115.1"/>
    </source>
</evidence>